<dbReference type="InterPro" id="IPR025963">
    <property type="entry name" value="FLgD_Tudor"/>
</dbReference>
<dbReference type="EMBL" id="VWOJ01000003">
    <property type="protein sequence ID" value="KAA5802181.1"/>
    <property type="molecule type" value="Genomic_DNA"/>
</dbReference>
<dbReference type="Proteomes" id="UP000325122">
    <property type="component" value="Unassembled WGS sequence"/>
</dbReference>
<evidence type="ECO:0000259" key="6">
    <source>
        <dbReference type="Pfam" id="PF13860"/>
    </source>
</evidence>
<evidence type="ECO:0000256" key="5">
    <source>
        <dbReference type="RuleBase" id="RU362076"/>
    </source>
</evidence>
<dbReference type="Gene3D" id="2.60.40.4070">
    <property type="match status" value="1"/>
</dbReference>
<reference evidence="8 9" key="1">
    <citation type="submission" date="2019-09" db="EMBL/GenBank/DDBJ databases">
        <authorList>
            <person name="Kevbrin V."/>
            <person name="Grouzdev D.S."/>
        </authorList>
    </citation>
    <scope>NUCLEOTIDE SEQUENCE [LARGE SCALE GENOMIC DNA]</scope>
    <source>
        <strain evidence="8 9">G-192</strain>
    </source>
</reference>
<sequence>MGLDLNPIGQILPSAGKANDSGLAAGNLADNFDTFLRLLTSQLQNQDPLNPMDSQEFVTQLVQFSSVEQQIAQTRSLDALLALQGANAAMSAAGYVGRDVTVSADTAEFKDGKARWSYELPRSTQRTDLTISDSAGRVVAALPGQTGSGKHDFVWDGRDAAGNAMPAGVYSLQVTARDSEGEEVKAAVRISGRVTGVDLSGGEARVELGAIKAPFVNVIAVREAGA</sequence>
<evidence type="ECO:0000313" key="9">
    <source>
        <dbReference type="Proteomes" id="UP000325122"/>
    </source>
</evidence>
<dbReference type="Pfam" id="PF13860">
    <property type="entry name" value="FlgD_ig"/>
    <property type="match status" value="1"/>
</dbReference>
<evidence type="ECO:0000256" key="3">
    <source>
        <dbReference type="ARBA" id="ARBA00022795"/>
    </source>
</evidence>
<evidence type="ECO:0000256" key="4">
    <source>
        <dbReference type="ARBA" id="ARBA00024746"/>
    </source>
</evidence>
<feature type="domain" description="FlgD/Vpr Ig-like" evidence="6">
    <location>
        <begin position="110"/>
        <end position="178"/>
    </location>
</feature>
<protein>
    <recommendedName>
        <fullName evidence="2 5">Basal-body rod modification protein FlgD</fullName>
    </recommendedName>
</protein>
<comment type="function">
    <text evidence="4 5">Required for flagellar hook formation. May act as a scaffolding protein.</text>
</comment>
<keyword evidence="9" id="KW-1185">Reference proteome</keyword>
<comment type="caution">
    <text evidence="8">The sequence shown here is derived from an EMBL/GenBank/DDBJ whole genome shotgun (WGS) entry which is preliminary data.</text>
</comment>
<keyword evidence="3 5" id="KW-1005">Bacterial flagellum biogenesis</keyword>
<gene>
    <name evidence="8" type="ORF">F1654_10085</name>
</gene>
<name>A0A5M6ZIY4_9PROT</name>
<dbReference type="Pfam" id="PF03963">
    <property type="entry name" value="FlgD"/>
    <property type="match status" value="1"/>
</dbReference>
<evidence type="ECO:0000259" key="7">
    <source>
        <dbReference type="Pfam" id="PF13861"/>
    </source>
</evidence>
<dbReference type="InterPro" id="IPR025965">
    <property type="entry name" value="FlgD/Vpr_Ig-like"/>
</dbReference>
<dbReference type="AlphaFoldDB" id="A0A5M6ZIY4"/>
<dbReference type="Pfam" id="PF13861">
    <property type="entry name" value="FLgD_tudor"/>
    <property type="match status" value="1"/>
</dbReference>
<evidence type="ECO:0000256" key="1">
    <source>
        <dbReference type="ARBA" id="ARBA00010577"/>
    </source>
</evidence>
<dbReference type="RefSeq" id="WP_150023432.1">
    <property type="nucleotide sequence ID" value="NZ_VWOJ01000003.1"/>
</dbReference>
<accession>A0A5M6ZIY4</accession>
<feature type="domain" description="FlgD Tudor-like" evidence="7">
    <location>
        <begin position="88"/>
        <end position="218"/>
    </location>
</feature>
<keyword evidence="8" id="KW-0966">Cell projection</keyword>
<keyword evidence="8" id="KW-0969">Cilium</keyword>
<keyword evidence="8" id="KW-0282">Flagellum</keyword>
<organism evidence="8 9">
    <name type="scientific">Alkalicaulis satelles</name>
    <dbReference type="NCBI Taxonomy" id="2609175"/>
    <lineage>
        <taxon>Bacteria</taxon>
        <taxon>Pseudomonadati</taxon>
        <taxon>Pseudomonadota</taxon>
        <taxon>Alphaproteobacteria</taxon>
        <taxon>Maricaulales</taxon>
        <taxon>Maricaulaceae</taxon>
        <taxon>Alkalicaulis</taxon>
    </lineage>
</organism>
<proteinExistence type="inferred from homology"/>
<evidence type="ECO:0000313" key="8">
    <source>
        <dbReference type="EMBL" id="KAA5802181.1"/>
    </source>
</evidence>
<dbReference type="Gene3D" id="2.30.30.910">
    <property type="match status" value="1"/>
</dbReference>
<dbReference type="InterPro" id="IPR005648">
    <property type="entry name" value="FlgD"/>
</dbReference>
<dbReference type="GO" id="GO:0044781">
    <property type="term" value="P:bacterial-type flagellum organization"/>
    <property type="evidence" value="ECO:0007669"/>
    <property type="project" value="UniProtKB-UniRule"/>
</dbReference>
<evidence type="ECO:0000256" key="2">
    <source>
        <dbReference type="ARBA" id="ARBA00016013"/>
    </source>
</evidence>
<comment type="similarity">
    <text evidence="1 5">Belongs to the FlgD family.</text>
</comment>